<keyword evidence="3" id="KW-1185">Reference proteome</keyword>
<accession>A0A060R832</accession>
<dbReference type="OrthoDB" id="9771846at2"/>
<dbReference type="eggNOG" id="COG0438">
    <property type="taxonomic scope" value="Bacteria"/>
</dbReference>
<dbReference type="STRING" id="1433126.BN938_1448"/>
<feature type="domain" description="Glycosyltransferase subfamily 4-like N-terminal" evidence="1">
    <location>
        <begin position="14"/>
        <end position="161"/>
    </location>
</feature>
<dbReference type="SUPFAM" id="SSF53756">
    <property type="entry name" value="UDP-Glycosyltransferase/glycogen phosphorylase"/>
    <property type="match status" value="1"/>
</dbReference>
<dbReference type="EMBL" id="HG934468">
    <property type="protein sequence ID" value="CDN31535.1"/>
    <property type="molecule type" value="Genomic_DNA"/>
</dbReference>
<dbReference type="PANTHER" id="PTHR12526">
    <property type="entry name" value="GLYCOSYLTRANSFERASE"/>
    <property type="match status" value="1"/>
</dbReference>
<dbReference type="Proteomes" id="UP000027616">
    <property type="component" value="Chromosome I"/>
</dbReference>
<dbReference type="Pfam" id="PF13439">
    <property type="entry name" value="Glyco_transf_4"/>
    <property type="match status" value="1"/>
</dbReference>
<protein>
    <submittedName>
        <fullName evidence="2">Glycosyl transferase group 1 family protein</fullName>
    </submittedName>
</protein>
<reference evidence="2 3" key="1">
    <citation type="journal article" date="2015" name="Genome Announc.">
        <title>Complete Genome Sequence of the Novel Leech Symbiont Mucinivorans hirudinis M3T.</title>
        <authorList>
            <person name="Nelson M.C."/>
            <person name="Bomar L."/>
            <person name="Graf J."/>
        </authorList>
    </citation>
    <scope>NUCLEOTIDE SEQUENCE [LARGE SCALE GENOMIC DNA]</scope>
    <source>
        <strain evidence="3">M3</strain>
    </source>
</reference>
<dbReference type="KEGG" id="rbc:BN938_1448"/>
<name>A0A060R832_9BACT</name>
<gene>
    <name evidence="2" type="ORF">BN938_1448</name>
</gene>
<dbReference type="GO" id="GO:0016757">
    <property type="term" value="F:glycosyltransferase activity"/>
    <property type="evidence" value="ECO:0007669"/>
    <property type="project" value="UniProtKB-ARBA"/>
</dbReference>
<dbReference type="HOGENOM" id="CLU_009583_6_2_10"/>
<organism evidence="2 3">
    <name type="scientific">Mucinivorans hirudinis</name>
    <dbReference type="NCBI Taxonomy" id="1433126"/>
    <lineage>
        <taxon>Bacteria</taxon>
        <taxon>Pseudomonadati</taxon>
        <taxon>Bacteroidota</taxon>
        <taxon>Bacteroidia</taxon>
        <taxon>Bacteroidales</taxon>
        <taxon>Rikenellaceae</taxon>
        <taxon>Mucinivorans</taxon>
    </lineage>
</organism>
<dbReference type="Pfam" id="PF13692">
    <property type="entry name" value="Glyco_trans_1_4"/>
    <property type="match status" value="1"/>
</dbReference>
<evidence type="ECO:0000313" key="3">
    <source>
        <dbReference type="Proteomes" id="UP000027616"/>
    </source>
</evidence>
<dbReference type="InterPro" id="IPR028098">
    <property type="entry name" value="Glyco_trans_4-like_N"/>
</dbReference>
<dbReference type="Gene3D" id="3.40.50.2000">
    <property type="entry name" value="Glycogen Phosphorylase B"/>
    <property type="match status" value="2"/>
</dbReference>
<evidence type="ECO:0000259" key="1">
    <source>
        <dbReference type="Pfam" id="PF13439"/>
    </source>
</evidence>
<evidence type="ECO:0000313" key="2">
    <source>
        <dbReference type="EMBL" id="CDN31535.1"/>
    </source>
</evidence>
<proteinExistence type="predicted"/>
<keyword evidence="2" id="KW-0808">Transferase</keyword>
<dbReference type="AlphaFoldDB" id="A0A060R832"/>
<sequence length="368" mass="41960">MKIIIIGPAHPYRGGIAKFNEVLAENFSRAGNDVLILNFTMQYPSFLFPGKTQYTDTAAPALNIRRVISSVNPFSWLGARRMLRREKPDLVVVRYWMPFFAPALGSIVRGAECPVIALTDNIIPHEKHFYDTPCTKYFLGGVDGVIYMSSEVGRTLEHFNYKGVSAFSPHPLYDTYGESVPREEALEKLNLDPTKRYALFFGFIRDYKGLDLLLEAFNKLNNKDLRLIVAGEYYGNREKYESLIRALGERVVVFDNYIPEEEVRLYFSAADIVVQPYKSATQSGVTQVAYHFNKPMIVTRVGGLPEIVPDGKVGYVVGCDSTEIAAAIEDFYDNSRSEEFLEHILQEKKRFEWSAMVETFMDIFRKIN</sequence>
<dbReference type="PATRIC" id="fig|1433126.3.peg.1433"/>